<accession>A0ABW7R4D1</accession>
<sequence>MPHLVRSGERTAEIVHFTGAWFSGGMVDFDDTRFTGGTVDVSGAESMGLAPRQLPPGLSMPEGWLPPTPRSHSGDALRR</sequence>
<keyword evidence="3" id="KW-1185">Reference proteome</keyword>
<evidence type="ECO:0000313" key="2">
    <source>
        <dbReference type="EMBL" id="MFH8551524.1"/>
    </source>
</evidence>
<proteinExistence type="predicted"/>
<dbReference type="Proteomes" id="UP001610818">
    <property type="component" value="Unassembled WGS sequence"/>
</dbReference>
<evidence type="ECO:0000256" key="1">
    <source>
        <dbReference type="SAM" id="MobiDB-lite"/>
    </source>
</evidence>
<evidence type="ECO:0000313" key="3">
    <source>
        <dbReference type="Proteomes" id="UP001610818"/>
    </source>
</evidence>
<dbReference type="EMBL" id="JBIRGQ010000012">
    <property type="protein sequence ID" value="MFH8551524.1"/>
    <property type="molecule type" value="Genomic_DNA"/>
</dbReference>
<comment type="caution">
    <text evidence="2">The sequence shown here is derived from an EMBL/GenBank/DDBJ whole genome shotgun (WGS) entry which is preliminary data.</text>
</comment>
<gene>
    <name evidence="2" type="ORF">ACH4F9_41755</name>
</gene>
<organism evidence="2 3">
    <name type="scientific">Streptomyces longisporoflavus</name>
    <dbReference type="NCBI Taxonomy" id="28044"/>
    <lineage>
        <taxon>Bacteria</taxon>
        <taxon>Bacillati</taxon>
        <taxon>Actinomycetota</taxon>
        <taxon>Actinomycetes</taxon>
        <taxon>Kitasatosporales</taxon>
        <taxon>Streptomycetaceae</taxon>
        <taxon>Streptomyces</taxon>
    </lineage>
</organism>
<feature type="region of interest" description="Disordered" evidence="1">
    <location>
        <begin position="42"/>
        <end position="79"/>
    </location>
</feature>
<dbReference type="RefSeq" id="WP_397718487.1">
    <property type="nucleotide sequence ID" value="NZ_JBIRGN010000012.1"/>
</dbReference>
<protein>
    <submittedName>
        <fullName evidence="2">Uncharacterized protein</fullName>
    </submittedName>
</protein>
<name>A0ABW7R4D1_9ACTN</name>
<reference evidence="2 3" key="1">
    <citation type="submission" date="2024-10" db="EMBL/GenBank/DDBJ databases">
        <title>The Natural Products Discovery Center: Release of the First 8490 Sequenced Strains for Exploring Actinobacteria Biosynthetic Diversity.</title>
        <authorList>
            <person name="Kalkreuter E."/>
            <person name="Kautsar S.A."/>
            <person name="Yang D."/>
            <person name="Bader C.D."/>
            <person name="Teijaro C.N."/>
            <person name="Fluegel L."/>
            <person name="Davis C.M."/>
            <person name="Simpson J.R."/>
            <person name="Lauterbach L."/>
            <person name="Steele A.D."/>
            <person name="Gui C."/>
            <person name="Meng S."/>
            <person name="Li G."/>
            <person name="Viehrig K."/>
            <person name="Ye F."/>
            <person name="Su P."/>
            <person name="Kiefer A.F."/>
            <person name="Nichols A."/>
            <person name="Cepeda A.J."/>
            <person name="Yan W."/>
            <person name="Fan B."/>
            <person name="Jiang Y."/>
            <person name="Adhikari A."/>
            <person name="Zheng C.-J."/>
            <person name="Schuster L."/>
            <person name="Cowan T.M."/>
            <person name="Smanski M.J."/>
            <person name="Chevrette M.G."/>
            <person name="De Carvalho L.P.S."/>
            <person name="Shen B."/>
        </authorList>
    </citation>
    <scope>NUCLEOTIDE SEQUENCE [LARGE SCALE GENOMIC DNA]</scope>
    <source>
        <strain evidence="2 3">NPDC017990</strain>
    </source>
</reference>